<dbReference type="Proteomes" id="UP000515275">
    <property type="component" value="Chromosome"/>
</dbReference>
<dbReference type="RefSeq" id="WP_185770116.1">
    <property type="nucleotide sequence ID" value="NZ_WWCA01000010.1"/>
</dbReference>
<proteinExistence type="predicted"/>
<organism evidence="1 2">
    <name type="scientific">Corynebacterium anserum</name>
    <dbReference type="NCBI Taxonomy" id="2684406"/>
    <lineage>
        <taxon>Bacteria</taxon>
        <taxon>Bacillati</taxon>
        <taxon>Actinomycetota</taxon>
        <taxon>Actinomycetes</taxon>
        <taxon>Mycobacteriales</taxon>
        <taxon>Corynebacteriaceae</taxon>
        <taxon>Corynebacterium</taxon>
    </lineage>
</organism>
<protein>
    <submittedName>
        <fullName evidence="1">Uncharacterized protein</fullName>
    </submittedName>
</protein>
<sequence length="62" mass="7260">MTVIAHPAGEKYLYHRQRLSTVIYTPYAMPVKGTMIHSATHIFCLRRHLGKDTHDYTQRPSY</sequence>
<evidence type="ECO:0000313" key="2">
    <source>
        <dbReference type="Proteomes" id="UP000515275"/>
    </source>
</evidence>
<dbReference type="EMBL" id="CP046883">
    <property type="protein sequence ID" value="QNH96365.1"/>
    <property type="molecule type" value="Genomic_DNA"/>
</dbReference>
<dbReference type="KEGG" id="cans:GP473_06545"/>
<accession>A0A7G7YPE5</accession>
<name>A0A7G7YPE5_9CORY</name>
<evidence type="ECO:0000313" key="1">
    <source>
        <dbReference type="EMBL" id="QNH96365.1"/>
    </source>
</evidence>
<keyword evidence="2" id="KW-1185">Reference proteome</keyword>
<gene>
    <name evidence="1" type="ORF">GP473_06545</name>
</gene>
<reference evidence="1 2" key="1">
    <citation type="submission" date="2019-12" db="EMBL/GenBank/DDBJ databases">
        <title>Corynebacterium sp. nov., isolated from feces of the Anser Albifrons in China.</title>
        <authorList>
            <person name="Liu Q."/>
        </authorList>
    </citation>
    <scope>NUCLEOTIDE SEQUENCE [LARGE SCALE GENOMIC DNA]</scope>
    <source>
        <strain evidence="1 2">23H37-10</strain>
    </source>
</reference>
<dbReference type="AlphaFoldDB" id="A0A7G7YPE5"/>